<organism evidence="1">
    <name type="scientific">marine sediment metagenome</name>
    <dbReference type="NCBI Taxonomy" id="412755"/>
    <lineage>
        <taxon>unclassified sequences</taxon>
        <taxon>metagenomes</taxon>
        <taxon>ecological metagenomes</taxon>
    </lineage>
</organism>
<accession>A0A0F9CR17</accession>
<dbReference type="AlphaFoldDB" id="A0A0F9CR17"/>
<comment type="caution">
    <text evidence="1">The sequence shown here is derived from an EMBL/GenBank/DDBJ whole genome shotgun (WGS) entry which is preliminary data.</text>
</comment>
<reference evidence="1" key="1">
    <citation type="journal article" date="2015" name="Nature">
        <title>Complex archaea that bridge the gap between prokaryotes and eukaryotes.</title>
        <authorList>
            <person name="Spang A."/>
            <person name="Saw J.H."/>
            <person name="Jorgensen S.L."/>
            <person name="Zaremba-Niedzwiedzka K."/>
            <person name="Martijn J."/>
            <person name="Lind A.E."/>
            <person name="van Eijk R."/>
            <person name="Schleper C."/>
            <person name="Guy L."/>
            <person name="Ettema T.J."/>
        </authorList>
    </citation>
    <scope>NUCLEOTIDE SEQUENCE</scope>
</reference>
<evidence type="ECO:0000313" key="1">
    <source>
        <dbReference type="EMBL" id="KKL08111.1"/>
    </source>
</evidence>
<dbReference type="EMBL" id="LAZR01043013">
    <property type="protein sequence ID" value="KKL08111.1"/>
    <property type="molecule type" value="Genomic_DNA"/>
</dbReference>
<protein>
    <submittedName>
        <fullName evidence="1">Uncharacterized protein</fullName>
    </submittedName>
</protein>
<sequence>MATAMHNGRLTIAATGTPEALASAQEVDWVKVWCPLDNERVIRVGQSTVSDTNATTEGLPIIQGAKPELFLSCDLGDLYVVGFATDKIYYVASSGYTLPI</sequence>
<gene>
    <name evidence="1" type="ORF">LCGC14_2579160</name>
</gene>
<proteinExistence type="predicted"/>
<name>A0A0F9CR17_9ZZZZ</name>